<name>A0A2H5PHA5_CITUN</name>
<feature type="region of interest" description="Disordered" evidence="1">
    <location>
        <begin position="56"/>
        <end position="75"/>
    </location>
</feature>
<dbReference type="Proteomes" id="UP000236630">
    <property type="component" value="Unassembled WGS sequence"/>
</dbReference>
<reference evidence="2 3" key="1">
    <citation type="journal article" date="2017" name="Front. Genet.">
        <title>Draft sequencing of the heterozygous diploid genome of Satsuma (Citrus unshiu Marc.) using a hybrid assembly approach.</title>
        <authorList>
            <person name="Shimizu T."/>
            <person name="Tanizawa Y."/>
            <person name="Mochizuki T."/>
            <person name="Nagasaki H."/>
            <person name="Yoshioka T."/>
            <person name="Toyoda A."/>
            <person name="Fujiyama A."/>
            <person name="Kaminuma E."/>
            <person name="Nakamura Y."/>
        </authorList>
    </citation>
    <scope>NUCLEOTIDE SEQUENCE [LARGE SCALE GENOMIC DNA]</scope>
    <source>
        <strain evidence="3">cv. Miyagawa wase</strain>
    </source>
</reference>
<sequence length="75" mass="9007">MLLTRLSYPVLRAKYDYQLRLSRNNYGDFCVDNHDEAAMRKMWQDQIVELKKRAEKNGSWGSKMRAQNTHEMKIK</sequence>
<keyword evidence="3" id="KW-1185">Reference proteome</keyword>
<dbReference type="AlphaFoldDB" id="A0A2H5PHA5"/>
<gene>
    <name evidence="2" type="ORF">CUMW_136570</name>
</gene>
<proteinExistence type="predicted"/>
<protein>
    <submittedName>
        <fullName evidence="2">Uncharacterized protein</fullName>
    </submittedName>
</protein>
<dbReference type="EMBL" id="BDQV01000073">
    <property type="protein sequence ID" value="GAY51742.1"/>
    <property type="molecule type" value="Genomic_DNA"/>
</dbReference>
<evidence type="ECO:0000313" key="3">
    <source>
        <dbReference type="Proteomes" id="UP000236630"/>
    </source>
</evidence>
<evidence type="ECO:0000256" key="1">
    <source>
        <dbReference type="SAM" id="MobiDB-lite"/>
    </source>
</evidence>
<evidence type="ECO:0000313" key="2">
    <source>
        <dbReference type="EMBL" id="GAY51742.1"/>
    </source>
</evidence>
<accession>A0A2H5PHA5</accession>
<comment type="caution">
    <text evidence="2">The sequence shown here is derived from an EMBL/GenBank/DDBJ whole genome shotgun (WGS) entry which is preliminary data.</text>
</comment>
<organism evidence="2 3">
    <name type="scientific">Citrus unshiu</name>
    <name type="common">Satsuma mandarin</name>
    <name type="synonym">Citrus nobilis var. unshiu</name>
    <dbReference type="NCBI Taxonomy" id="55188"/>
    <lineage>
        <taxon>Eukaryota</taxon>
        <taxon>Viridiplantae</taxon>
        <taxon>Streptophyta</taxon>
        <taxon>Embryophyta</taxon>
        <taxon>Tracheophyta</taxon>
        <taxon>Spermatophyta</taxon>
        <taxon>Magnoliopsida</taxon>
        <taxon>eudicotyledons</taxon>
        <taxon>Gunneridae</taxon>
        <taxon>Pentapetalae</taxon>
        <taxon>rosids</taxon>
        <taxon>malvids</taxon>
        <taxon>Sapindales</taxon>
        <taxon>Rutaceae</taxon>
        <taxon>Aurantioideae</taxon>
        <taxon>Citrus</taxon>
    </lineage>
</organism>